<reference evidence="2" key="1">
    <citation type="journal article" date="2018" name="Genome Biol. Evol.">
        <title>Genomics and development of Lentinus tigrinus, a white-rot wood-decaying mushroom with dimorphic fruiting bodies.</title>
        <authorList>
            <person name="Wu B."/>
            <person name="Xu Z."/>
            <person name="Knudson A."/>
            <person name="Carlson A."/>
            <person name="Chen N."/>
            <person name="Kovaka S."/>
            <person name="LaButti K."/>
            <person name="Lipzen A."/>
            <person name="Pennachio C."/>
            <person name="Riley R."/>
            <person name="Schakwitz W."/>
            <person name="Umezawa K."/>
            <person name="Ohm R.A."/>
            <person name="Grigoriev I.V."/>
            <person name="Nagy L.G."/>
            <person name="Gibbons J."/>
            <person name="Hibbett D."/>
        </authorList>
    </citation>
    <scope>NUCLEOTIDE SEQUENCE [LARGE SCALE GENOMIC DNA]</scope>
    <source>
        <strain evidence="2">ALCF2SS1-6</strain>
    </source>
</reference>
<proteinExistence type="predicted"/>
<organism evidence="2 3">
    <name type="scientific">Lentinus tigrinus ALCF2SS1-6</name>
    <dbReference type="NCBI Taxonomy" id="1328759"/>
    <lineage>
        <taxon>Eukaryota</taxon>
        <taxon>Fungi</taxon>
        <taxon>Dikarya</taxon>
        <taxon>Basidiomycota</taxon>
        <taxon>Agaricomycotina</taxon>
        <taxon>Agaricomycetes</taxon>
        <taxon>Polyporales</taxon>
        <taxon>Polyporaceae</taxon>
        <taxon>Lentinus</taxon>
    </lineage>
</organism>
<evidence type="ECO:0000256" key="1">
    <source>
        <dbReference type="SAM" id="MobiDB-lite"/>
    </source>
</evidence>
<evidence type="ECO:0000313" key="2">
    <source>
        <dbReference type="EMBL" id="RPD65687.1"/>
    </source>
</evidence>
<evidence type="ECO:0000313" key="3">
    <source>
        <dbReference type="Proteomes" id="UP000313359"/>
    </source>
</evidence>
<feature type="region of interest" description="Disordered" evidence="1">
    <location>
        <begin position="121"/>
        <end position="224"/>
    </location>
</feature>
<keyword evidence="3" id="KW-1185">Reference proteome</keyword>
<gene>
    <name evidence="2" type="ORF">L227DRAFT_218827</name>
</gene>
<sequence length="224" mass="25290">MDLHWLRHYIRAHHKTGSLNEWRGCVRGGRYGAHERRRRRGRGGRRGGVRRSSWLKVRLIGVAQECSVGNFGTMTVPRTRRTLYSDAITDLFRSTHARVPASALRAPRPTLFVLSRGCHPRRQRRRVYQRGRPRRPLTHRTQLAVSVLNGSGIGSSPTQPGARPPPVPGHCTRTGPKLTLRKFASHPGDNKSRSAPREAWPTNESTRRESTKIQPSRHGSLTSS</sequence>
<feature type="compositionally biased region" description="Basic residues" evidence="1">
    <location>
        <begin position="121"/>
        <end position="138"/>
    </location>
</feature>
<feature type="compositionally biased region" description="Polar residues" evidence="1">
    <location>
        <begin position="212"/>
        <end position="224"/>
    </location>
</feature>
<dbReference type="EMBL" id="ML122252">
    <property type="protein sequence ID" value="RPD65687.1"/>
    <property type="molecule type" value="Genomic_DNA"/>
</dbReference>
<name>A0A5C2SRC7_9APHY</name>
<protein>
    <submittedName>
        <fullName evidence="2">Uncharacterized protein</fullName>
    </submittedName>
</protein>
<accession>A0A5C2SRC7</accession>
<dbReference type="AlphaFoldDB" id="A0A5C2SRC7"/>
<dbReference type="Proteomes" id="UP000313359">
    <property type="component" value="Unassembled WGS sequence"/>
</dbReference>